<feature type="domain" description="Methyltransferase type 12" evidence="1">
    <location>
        <begin position="71"/>
        <end position="169"/>
    </location>
</feature>
<dbReference type="RefSeq" id="WP_237467735.1">
    <property type="nucleotide sequence ID" value="NZ_CAKLDI010000001.1"/>
</dbReference>
<name>A0ABM8ZWR6_9VIBR</name>
<evidence type="ECO:0000313" key="3">
    <source>
        <dbReference type="Proteomes" id="UP000838672"/>
    </source>
</evidence>
<dbReference type="PANTHER" id="PTHR43861">
    <property type="entry name" value="TRANS-ACONITATE 2-METHYLTRANSFERASE-RELATED"/>
    <property type="match status" value="1"/>
</dbReference>
<dbReference type="EMBL" id="CAKLDI010000001">
    <property type="protein sequence ID" value="CAH0534704.1"/>
    <property type="molecule type" value="Genomic_DNA"/>
</dbReference>
<dbReference type="Proteomes" id="UP000838672">
    <property type="component" value="Unassembled WGS sequence"/>
</dbReference>
<dbReference type="CDD" id="cd02440">
    <property type="entry name" value="AdoMet_MTases"/>
    <property type="match status" value="1"/>
</dbReference>
<keyword evidence="3" id="KW-1185">Reference proteome</keyword>
<comment type="caution">
    <text evidence="2">The sequence shown here is derived from an EMBL/GenBank/DDBJ whole genome shotgun (WGS) entry which is preliminary data.</text>
</comment>
<dbReference type="InterPro" id="IPR029063">
    <property type="entry name" value="SAM-dependent_MTases_sf"/>
</dbReference>
<reference evidence="2" key="1">
    <citation type="submission" date="2021-11" db="EMBL/GenBank/DDBJ databases">
        <authorList>
            <person name="Rodrigo-Torres L."/>
            <person name="Arahal R. D."/>
            <person name="Lucena T."/>
        </authorList>
    </citation>
    <scope>NUCLEOTIDE SEQUENCE</scope>
    <source>
        <strain evidence="2">CECT 7929</strain>
    </source>
</reference>
<evidence type="ECO:0000313" key="2">
    <source>
        <dbReference type="EMBL" id="CAH0534704.1"/>
    </source>
</evidence>
<gene>
    <name evidence="2" type="ORF">VST7929_02654</name>
</gene>
<dbReference type="SUPFAM" id="SSF53335">
    <property type="entry name" value="S-adenosyl-L-methionine-dependent methyltransferases"/>
    <property type="match status" value="1"/>
</dbReference>
<sequence>MSKSRIYGHKLDIDLLHTHDFFECRAKNRSDNLLNITMYQDKTPELAIIRDAYEKELVLPLLKLSETSRYLDVGCGVGRWCKLLVDNGGEYHGVDFSQSLINIARDEFKGRSNVRFSVMAAEHITLDSIDERDKFSHLIISGVFLYLNDSSLELFLSRVNDCLYENGSLIYIREPMALLERLTLNDYWSDELQAKYSAIYRTVDEIKGFLSPLISSGFKIHKDEWLYPLELNNRKDTSQRYIILERV</sequence>
<protein>
    <recommendedName>
        <fullName evidence="1">Methyltransferase type 12 domain-containing protein</fullName>
    </recommendedName>
</protein>
<dbReference type="Gene3D" id="3.40.50.150">
    <property type="entry name" value="Vaccinia Virus protein VP39"/>
    <property type="match status" value="1"/>
</dbReference>
<dbReference type="Pfam" id="PF08242">
    <property type="entry name" value="Methyltransf_12"/>
    <property type="match status" value="1"/>
</dbReference>
<proteinExistence type="predicted"/>
<accession>A0ABM8ZWR6</accession>
<evidence type="ECO:0000259" key="1">
    <source>
        <dbReference type="Pfam" id="PF08242"/>
    </source>
</evidence>
<organism evidence="2 3">
    <name type="scientific">Vibrio stylophorae</name>
    <dbReference type="NCBI Taxonomy" id="659351"/>
    <lineage>
        <taxon>Bacteria</taxon>
        <taxon>Pseudomonadati</taxon>
        <taxon>Pseudomonadota</taxon>
        <taxon>Gammaproteobacteria</taxon>
        <taxon>Vibrionales</taxon>
        <taxon>Vibrionaceae</taxon>
        <taxon>Vibrio</taxon>
    </lineage>
</organism>
<dbReference type="InterPro" id="IPR013217">
    <property type="entry name" value="Methyltransf_12"/>
</dbReference>